<dbReference type="InterPro" id="IPR029478">
    <property type="entry name" value="TM1586_NiRdase"/>
</dbReference>
<dbReference type="GO" id="GO:0016491">
    <property type="term" value="F:oxidoreductase activity"/>
    <property type="evidence" value="ECO:0007669"/>
    <property type="project" value="InterPro"/>
</dbReference>
<dbReference type="Gene3D" id="3.40.109.10">
    <property type="entry name" value="NADH Oxidase"/>
    <property type="match status" value="1"/>
</dbReference>
<dbReference type="AlphaFoldDB" id="A0A1J4JKP4"/>
<dbReference type="Pfam" id="PF14512">
    <property type="entry name" value="TM1586_NiRdase"/>
    <property type="match status" value="1"/>
</dbReference>
<evidence type="ECO:0000313" key="3">
    <source>
        <dbReference type="Proteomes" id="UP000179807"/>
    </source>
</evidence>
<name>A0A1J4JKP4_9EUKA</name>
<gene>
    <name evidence="2" type="ORF">TRFO_35482</name>
</gene>
<dbReference type="InterPro" id="IPR000415">
    <property type="entry name" value="Nitroreductase-like"/>
</dbReference>
<dbReference type="EMBL" id="MLAK01001072">
    <property type="protein sequence ID" value="OHS98147.1"/>
    <property type="molecule type" value="Genomic_DNA"/>
</dbReference>
<dbReference type="RefSeq" id="XP_068351284.1">
    <property type="nucleotide sequence ID" value="XM_068510277.1"/>
</dbReference>
<evidence type="ECO:0000313" key="2">
    <source>
        <dbReference type="EMBL" id="OHS98147.1"/>
    </source>
</evidence>
<protein>
    <recommendedName>
        <fullName evidence="1">Putative nitroreductase TM1586 domain-containing protein</fullName>
    </recommendedName>
</protein>
<dbReference type="VEuPathDB" id="TrichDB:TRFO_35482"/>
<proteinExistence type="predicted"/>
<reference evidence="2" key="1">
    <citation type="submission" date="2016-10" db="EMBL/GenBank/DDBJ databases">
        <authorList>
            <person name="Benchimol M."/>
            <person name="Almeida L.G."/>
            <person name="Vasconcelos A.T."/>
            <person name="Perreira-Neves A."/>
            <person name="Rosa I.A."/>
            <person name="Tasca T."/>
            <person name="Bogo M.R."/>
            <person name="de Souza W."/>
        </authorList>
    </citation>
    <scope>NUCLEOTIDE SEQUENCE [LARGE SCALE GENOMIC DNA]</scope>
    <source>
        <strain evidence="2">K</strain>
    </source>
</reference>
<keyword evidence="3" id="KW-1185">Reference proteome</keyword>
<dbReference type="GeneID" id="94844981"/>
<sequence>MTQEVLSVDEAIKVRHSVRTFNGLLSEERRTLLNQIIAEVNALPRPFGSNVEVGDFGPGLGTLGVISNEAGWLLGKIKADTPEADFPKAQYDIAYLLHTCVLKMTQNKFASVWIAGTFNEKMAEEKNEGYKIPAVVAYGEDAQTVRFLEKAMKFFAGSSKRYPLEKLFYDLDNKRPFTKENSGDRLQLLEAVQSGPSAMNIQAWRLAITGDIAHLYKGSDHAACAFDIGIAIAAMKLLLGAHGHETKITQEEEHPAYPEGTAEYICTLTLK</sequence>
<dbReference type="OrthoDB" id="10265046at2759"/>
<dbReference type="SUPFAM" id="SSF55469">
    <property type="entry name" value="FMN-dependent nitroreductase-like"/>
    <property type="match status" value="1"/>
</dbReference>
<dbReference type="Proteomes" id="UP000179807">
    <property type="component" value="Unassembled WGS sequence"/>
</dbReference>
<evidence type="ECO:0000259" key="1">
    <source>
        <dbReference type="Pfam" id="PF14512"/>
    </source>
</evidence>
<comment type="caution">
    <text evidence="2">The sequence shown here is derived from an EMBL/GenBank/DDBJ whole genome shotgun (WGS) entry which is preliminary data.</text>
</comment>
<accession>A0A1J4JKP4</accession>
<organism evidence="2 3">
    <name type="scientific">Tritrichomonas foetus</name>
    <dbReference type="NCBI Taxonomy" id="1144522"/>
    <lineage>
        <taxon>Eukaryota</taxon>
        <taxon>Metamonada</taxon>
        <taxon>Parabasalia</taxon>
        <taxon>Tritrichomonadida</taxon>
        <taxon>Tritrichomonadidae</taxon>
        <taxon>Tritrichomonas</taxon>
    </lineage>
</organism>
<feature type="domain" description="Putative nitroreductase TM1586" evidence="1">
    <location>
        <begin position="9"/>
        <end position="237"/>
    </location>
</feature>